<dbReference type="Pfam" id="PF05071">
    <property type="entry name" value="NDUFA12"/>
    <property type="match status" value="1"/>
</dbReference>
<keyword evidence="2" id="KW-0472">Membrane</keyword>
<dbReference type="GO" id="GO:0005743">
    <property type="term" value="C:mitochondrial inner membrane"/>
    <property type="evidence" value="ECO:0007669"/>
    <property type="project" value="UniProtKB-SubCell"/>
</dbReference>
<dbReference type="PANTHER" id="PTHR12910">
    <property type="entry name" value="NADH-UBIQUINONE OXIDOREDUCTASE SUBUNIT B17.2"/>
    <property type="match status" value="1"/>
</dbReference>
<keyword evidence="2" id="KW-0679">Respiratory chain</keyword>
<dbReference type="PANTHER" id="PTHR12910:SF2">
    <property type="entry name" value="NADH DEHYDROGENASE [UBIQUINONE] 1 ALPHA SUBCOMPLEX SUBUNIT 12"/>
    <property type="match status" value="1"/>
</dbReference>
<dbReference type="InterPro" id="IPR007763">
    <property type="entry name" value="NDUFA12"/>
</dbReference>
<proteinExistence type="inferred from homology"/>
<dbReference type="OrthoDB" id="274641at2759"/>
<accession>A0A232LTJ4</accession>
<name>A0A232LTJ4_9EURO</name>
<organism evidence="3 4">
    <name type="scientific">Elaphomyces granulatus</name>
    <dbReference type="NCBI Taxonomy" id="519963"/>
    <lineage>
        <taxon>Eukaryota</taxon>
        <taxon>Fungi</taxon>
        <taxon>Dikarya</taxon>
        <taxon>Ascomycota</taxon>
        <taxon>Pezizomycotina</taxon>
        <taxon>Eurotiomycetes</taxon>
        <taxon>Eurotiomycetidae</taxon>
        <taxon>Eurotiales</taxon>
        <taxon>Elaphomycetaceae</taxon>
        <taxon>Elaphomyces</taxon>
    </lineage>
</organism>
<evidence type="ECO:0000256" key="1">
    <source>
        <dbReference type="ARBA" id="ARBA00007355"/>
    </source>
</evidence>
<comment type="function">
    <text evidence="2">Accessory subunit of the mitochondrial membrane respiratory chain NADH dehydrogenase (Complex I), that is believed not to be involved in catalysis. Complex I functions in the transfer of electrons from NADH to the respiratory chain. The immediate electron acceptor for the enzyme is believed to be ubiquinone.</text>
</comment>
<dbReference type="GO" id="GO:0045271">
    <property type="term" value="C:respiratory chain complex I"/>
    <property type="evidence" value="ECO:0007669"/>
    <property type="project" value="InterPro"/>
</dbReference>
<reference evidence="3 4" key="1">
    <citation type="journal article" date="2015" name="Environ. Microbiol.">
        <title>Metagenome sequence of Elaphomyces granulatus from sporocarp tissue reveals Ascomycota ectomycorrhizal fingerprints of genome expansion and a Proteobacteria-rich microbiome.</title>
        <authorList>
            <person name="Quandt C.A."/>
            <person name="Kohler A."/>
            <person name="Hesse C.N."/>
            <person name="Sharpton T.J."/>
            <person name="Martin F."/>
            <person name="Spatafora J.W."/>
        </authorList>
    </citation>
    <scope>NUCLEOTIDE SEQUENCE [LARGE SCALE GENOMIC DNA]</scope>
    <source>
        <strain evidence="3 4">OSC145934</strain>
    </source>
</reference>
<comment type="similarity">
    <text evidence="1 2">Belongs to the complex I NDUFA12 subunit family.</text>
</comment>
<evidence type="ECO:0000313" key="4">
    <source>
        <dbReference type="Proteomes" id="UP000243515"/>
    </source>
</evidence>
<sequence>MSTILRTLRNLGRIGFKEYGHQMQYMGDTKAGTLIATDRYGNKFYENLEELPLRTRWVDFKDKEFDSAQVDEGWHAWLAYMVDAPPTKDKILQAGLRPWELREHRPNMTLSRSAYKPYSTVRPTLEAWTPVAAPR</sequence>
<gene>
    <name evidence="3" type="ORF">Egran_04778</name>
</gene>
<dbReference type="AlphaFoldDB" id="A0A232LTJ4"/>
<comment type="subcellular location">
    <subcellularLocation>
        <location evidence="2">Mitochondrion inner membrane</location>
        <topology evidence="2">Peripheral membrane protein</topology>
        <orientation evidence="2">Matrix side</orientation>
    </subcellularLocation>
</comment>
<dbReference type="Proteomes" id="UP000243515">
    <property type="component" value="Unassembled WGS sequence"/>
</dbReference>
<keyword evidence="2" id="KW-0496">Mitochondrion</keyword>
<dbReference type="EMBL" id="NPHW01004845">
    <property type="protein sequence ID" value="OXV07459.1"/>
    <property type="molecule type" value="Genomic_DNA"/>
</dbReference>
<keyword evidence="2" id="KW-0999">Mitochondrion inner membrane</keyword>
<evidence type="ECO:0000256" key="2">
    <source>
        <dbReference type="RuleBase" id="RU363103"/>
    </source>
</evidence>
<comment type="caution">
    <text evidence="3">The sequence shown here is derived from an EMBL/GenBank/DDBJ whole genome shotgun (WGS) entry which is preliminary data.</text>
</comment>
<keyword evidence="2" id="KW-0249">Electron transport</keyword>
<dbReference type="GO" id="GO:0006979">
    <property type="term" value="P:response to oxidative stress"/>
    <property type="evidence" value="ECO:0007669"/>
    <property type="project" value="TreeGrafter"/>
</dbReference>
<protein>
    <recommendedName>
        <fullName evidence="2">NADH dehydrogenase [ubiquinone] 1 alpha subcomplex subunit</fullName>
    </recommendedName>
</protein>
<keyword evidence="4" id="KW-1185">Reference proteome</keyword>
<evidence type="ECO:0000313" key="3">
    <source>
        <dbReference type="EMBL" id="OXV07459.1"/>
    </source>
</evidence>
<keyword evidence="2" id="KW-0813">Transport</keyword>